<dbReference type="Proteomes" id="UP001529510">
    <property type="component" value="Unassembled WGS sequence"/>
</dbReference>
<organism evidence="2 3">
    <name type="scientific">Cirrhinus mrigala</name>
    <name type="common">Mrigala</name>
    <dbReference type="NCBI Taxonomy" id="683832"/>
    <lineage>
        <taxon>Eukaryota</taxon>
        <taxon>Metazoa</taxon>
        <taxon>Chordata</taxon>
        <taxon>Craniata</taxon>
        <taxon>Vertebrata</taxon>
        <taxon>Euteleostomi</taxon>
        <taxon>Actinopterygii</taxon>
        <taxon>Neopterygii</taxon>
        <taxon>Teleostei</taxon>
        <taxon>Ostariophysi</taxon>
        <taxon>Cypriniformes</taxon>
        <taxon>Cyprinidae</taxon>
        <taxon>Labeoninae</taxon>
        <taxon>Labeonini</taxon>
        <taxon>Cirrhinus</taxon>
    </lineage>
</organism>
<sequence length="628" mass="71100">MDDRVSTRPKRQTHLPHHYDEYEMGSVLPQRQLSETRISRHGQEEELCSQEEGAAKMTPPTFSRRQSLRDADYIKEQHTAADTGDPQPQAVSSEPIVNLLDKMMSELQVLKQAAGNFQPQPPLRASPAYNSEQYKSYLQAEPAAISQPYLPMRSHTTTVIDPRPQIPPPSKPAYRGPMPSIPYFSCRDLSEFARMKIALENLLPPDTTELFKYQILVDHLRLEEARLIADSYLNSPRPYSDTMTALNLKFGQPHQMALNKIASVMDSLDIRRADQAAFEKFQVPTENLGLALHSYPMNKLWKSYKHLVGLPIDGFKQAQPLLLIGADHPHLITPVKPYRGLNLNKWLLPGPTLGPSLLGVLLQFREHRVAISGDVKAMFHQVCLLPEDRPLLRFVWRDMDRGQIPSVFEWQVLPFGMTCSPCCATYAMQHHVISHSQPEDDLALFNGYTEIHTSPCGVTLPISRTTLWTDSTTVLSWLQSSRFKVFVGTRVAEIQELTDRLSWRYVDSAKNPADDLTRGKKLDELAEPNRWSHGPPFLLQSTDKWPTPPTTVVDKCHSDLRKSIFCGVTTTIPDKEPYLPDVHQYTIWRDLVEATVQKLQGAACDNRALNADDYRTAKTLILKKGATG</sequence>
<evidence type="ECO:0000256" key="1">
    <source>
        <dbReference type="SAM" id="MobiDB-lite"/>
    </source>
</evidence>
<accession>A0ABD0MV70</accession>
<dbReference type="Gene3D" id="3.30.70.270">
    <property type="match status" value="1"/>
</dbReference>
<dbReference type="InterPro" id="IPR043502">
    <property type="entry name" value="DNA/RNA_pol_sf"/>
</dbReference>
<protein>
    <recommendedName>
        <fullName evidence="4">C2H2-type domain-containing protein</fullName>
    </recommendedName>
</protein>
<dbReference type="EMBL" id="JAMKFB020000155">
    <property type="protein sequence ID" value="KAL0152964.1"/>
    <property type="molecule type" value="Genomic_DNA"/>
</dbReference>
<dbReference type="InterPro" id="IPR043128">
    <property type="entry name" value="Rev_trsase/Diguanyl_cyclase"/>
</dbReference>
<name>A0ABD0MV70_CIRMR</name>
<gene>
    <name evidence="2" type="ORF">M9458_051717</name>
</gene>
<dbReference type="PANTHER" id="PTHR47331:SF5">
    <property type="entry name" value="RIBONUCLEASE H"/>
    <property type="match status" value="1"/>
</dbReference>
<dbReference type="SUPFAM" id="SSF56672">
    <property type="entry name" value="DNA/RNA polymerases"/>
    <property type="match status" value="1"/>
</dbReference>
<feature type="compositionally biased region" description="Basic residues" evidence="1">
    <location>
        <begin position="7"/>
        <end position="16"/>
    </location>
</feature>
<comment type="caution">
    <text evidence="2">The sequence shown here is derived from an EMBL/GenBank/DDBJ whole genome shotgun (WGS) entry which is preliminary data.</text>
</comment>
<proteinExistence type="predicted"/>
<evidence type="ECO:0000313" key="3">
    <source>
        <dbReference type="Proteomes" id="UP001529510"/>
    </source>
</evidence>
<keyword evidence="3" id="KW-1185">Reference proteome</keyword>
<dbReference type="Gene3D" id="3.10.10.10">
    <property type="entry name" value="HIV Type 1 Reverse Transcriptase, subunit A, domain 1"/>
    <property type="match status" value="1"/>
</dbReference>
<dbReference type="AlphaFoldDB" id="A0ABD0MV70"/>
<evidence type="ECO:0000313" key="2">
    <source>
        <dbReference type="EMBL" id="KAL0152964.1"/>
    </source>
</evidence>
<feature type="region of interest" description="Disordered" evidence="1">
    <location>
        <begin position="1"/>
        <end position="66"/>
    </location>
</feature>
<dbReference type="PANTHER" id="PTHR47331">
    <property type="entry name" value="PHD-TYPE DOMAIN-CONTAINING PROTEIN"/>
    <property type="match status" value="1"/>
</dbReference>
<evidence type="ECO:0008006" key="4">
    <source>
        <dbReference type="Google" id="ProtNLM"/>
    </source>
</evidence>
<reference evidence="2 3" key="1">
    <citation type="submission" date="2024-05" db="EMBL/GenBank/DDBJ databases">
        <title>Genome sequencing and assembly of Indian major carp, Cirrhinus mrigala (Hamilton, 1822).</title>
        <authorList>
            <person name="Mohindra V."/>
            <person name="Chowdhury L.M."/>
            <person name="Lal K."/>
            <person name="Jena J.K."/>
        </authorList>
    </citation>
    <scope>NUCLEOTIDE SEQUENCE [LARGE SCALE GENOMIC DNA]</scope>
    <source>
        <strain evidence="2">CM1030</strain>
        <tissue evidence="2">Blood</tissue>
    </source>
</reference>